<reference evidence="3 4" key="1">
    <citation type="submission" date="2019-11" db="EMBL/GenBank/DDBJ databases">
        <title>Bacillus lacus genome.</title>
        <authorList>
            <person name="Allen C.J."/>
            <person name="Newman J.D."/>
        </authorList>
    </citation>
    <scope>NUCLEOTIDE SEQUENCE [LARGE SCALE GENOMIC DNA]</scope>
    <source>
        <strain evidence="3 4">KCTC 33946</strain>
    </source>
</reference>
<evidence type="ECO:0000313" key="4">
    <source>
        <dbReference type="Proteomes" id="UP000448867"/>
    </source>
</evidence>
<dbReference type="EMBL" id="WKKI01000031">
    <property type="protein sequence ID" value="MRX73309.1"/>
    <property type="molecule type" value="Genomic_DNA"/>
</dbReference>
<accession>A0A7X2M0V9</accession>
<dbReference type="PANTHER" id="PTHR23088:SF27">
    <property type="entry name" value="DEAMINATED GLUTATHIONE AMIDASE"/>
    <property type="match status" value="1"/>
</dbReference>
<dbReference type="OrthoDB" id="9811121at2"/>
<protein>
    <submittedName>
        <fullName evidence="3">Carbon-nitrogen family hydrolase</fullName>
    </submittedName>
</protein>
<dbReference type="InterPro" id="IPR003010">
    <property type="entry name" value="C-N_Hydrolase"/>
</dbReference>
<evidence type="ECO:0000259" key="2">
    <source>
        <dbReference type="PROSITE" id="PS50263"/>
    </source>
</evidence>
<gene>
    <name evidence="3" type="ORF">GJU40_14265</name>
</gene>
<feature type="domain" description="CN hydrolase" evidence="2">
    <location>
        <begin position="3"/>
        <end position="239"/>
    </location>
</feature>
<evidence type="ECO:0000256" key="1">
    <source>
        <dbReference type="ARBA" id="ARBA00010613"/>
    </source>
</evidence>
<evidence type="ECO:0000313" key="3">
    <source>
        <dbReference type="EMBL" id="MRX73309.1"/>
    </source>
</evidence>
<dbReference type="PROSITE" id="PS01227">
    <property type="entry name" value="UPF0012"/>
    <property type="match status" value="1"/>
</dbReference>
<dbReference type="Pfam" id="PF00795">
    <property type="entry name" value="CN_hydrolase"/>
    <property type="match status" value="1"/>
</dbReference>
<keyword evidence="4" id="KW-1185">Reference proteome</keyword>
<dbReference type="Proteomes" id="UP000448867">
    <property type="component" value="Unassembled WGS sequence"/>
</dbReference>
<comment type="similarity">
    <text evidence="1">Belongs to the carbon-nitrogen hydrolase superfamily. NIT1/NIT2 family.</text>
</comment>
<dbReference type="AlphaFoldDB" id="A0A7X2M0V9"/>
<sequence length="261" mass="29504">MNRKITCLQFDIAFGKPEENFTKALQLIREAAEDKPDIIVLPELWTTGYDLKRLDEIADEDGRETASFLAELARKHSVSIVGGSVAKRTGNEVRNTLLAVSPEDGIIHEYSKLHLFRLMNEDHYLAPGSEKSLFTLKGVKSAGLICYDIRFPEWIRTHTTRGAQVLFIVAEWPLARLEHWRTLLLARAIENQCFVVACNRSGSDPSNEFAGHSMIIDPWGEILAEAGKTEQSISASIQLDKVTEVRSQIPIFEDRRPSYYD</sequence>
<dbReference type="InterPro" id="IPR001110">
    <property type="entry name" value="UPF0012_CS"/>
</dbReference>
<dbReference type="PANTHER" id="PTHR23088">
    <property type="entry name" value="NITRILASE-RELATED"/>
    <property type="match status" value="1"/>
</dbReference>
<dbReference type="InterPro" id="IPR036526">
    <property type="entry name" value="C-N_Hydrolase_sf"/>
</dbReference>
<keyword evidence="3" id="KW-0378">Hydrolase</keyword>
<dbReference type="CDD" id="cd07583">
    <property type="entry name" value="nitrilase_5"/>
    <property type="match status" value="1"/>
</dbReference>
<organism evidence="3 4">
    <name type="scientific">Metabacillus lacus</name>
    <dbReference type="NCBI Taxonomy" id="1983721"/>
    <lineage>
        <taxon>Bacteria</taxon>
        <taxon>Bacillati</taxon>
        <taxon>Bacillota</taxon>
        <taxon>Bacilli</taxon>
        <taxon>Bacillales</taxon>
        <taxon>Bacillaceae</taxon>
        <taxon>Metabacillus</taxon>
    </lineage>
</organism>
<dbReference type="SUPFAM" id="SSF56317">
    <property type="entry name" value="Carbon-nitrogen hydrolase"/>
    <property type="match status" value="1"/>
</dbReference>
<dbReference type="PROSITE" id="PS50263">
    <property type="entry name" value="CN_HYDROLASE"/>
    <property type="match status" value="1"/>
</dbReference>
<dbReference type="RefSeq" id="WP_154308775.1">
    <property type="nucleotide sequence ID" value="NZ_WKKI01000031.1"/>
</dbReference>
<proteinExistence type="inferred from homology"/>
<comment type="caution">
    <text evidence="3">The sequence shown here is derived from an EMBL/GenBank/DDBJ whole genome shotgun (WGS) entry which is preliminary data.</text>
</comment>
<dbReference type="GO" id="GO:0016787">
    <property type="term" value="F:hydrolase activity"/>
    <property type="evidence" value="ECO:0007669"/>
    <property type="project" value="UniProtKB-KW"/>
</dbReference>
<name>A0A7X2M0V9_9BACI</name>
<dbReference type="Gene3D" id="3.60.110.10">
    <property type="entry name" value="Carbon-nitrogen hydrolase"/>
    <property type="match status" value="1"/>
</dbReference>